<sequence>MKFGIRKPTLWYKIMKITFSQILIAAVLSSFAYSSPLKAQDVLNKTVNMSLGNTTLLDVLNYLQKNNDVKFIYSKNAIDVSKTVTVNFENQSLKTVLDQVFKNNGIDYEVLKDRIVLGKNAENTVTVNNDGTVTIATGTTSAKAVAGIPVTGKVVDETGLPIIGASVVEKGTTNGITTDINGAFKLNVSGPQAVLEVQYIGYTTKDVTVGAQTSITITLVEAVKGLNEVVVVGYGTQKKAVVTGAISHVAASDVQDQQVTRVDDALQGRTSGVNVVQSSGAPGSAPAIRIRGITSINNSDPLYVIDGVVVDNGGIDNINPNDVESIDVLKDASAAIYGSRASNGVVLITTKKGKKGSAKVSYNGYVGYQNPVSKPQLTDATQYATLRNEAAANDARNQGNTYVPVFANPSSFGVGTNWQNEIFTNALIQNHNLSISGATDDANYYTSFGYLDQDGIVDPSISNYKKFTFTANTSYKAKKWLTIGENITYTYTHSQSSLNTNSVFGGPLSSALNLDPITPVIQTNPAGSPNPSDYANQYAVRNAQGQLYGISPYVGQEITNPLAYLQTQLGNYNYATNLLGNAFVEITPIKGLKIRSQISAKQAYYGSDSFTPLYYLNSSTSNLSNTSQYLANNRNFTWNIDNTATYTRSFGKHNFTALIGQSAQEESGSTLGGTFIGEPVNTFSQASPNFSLPAANTIANGSDNQPYHLASTFARLQYDYDGKYLFSGVIRHDGSSKFGSDNIYGTFPSAEAGYVISKEDWFPKESFVDFLKIRGSYGIVGNEMALNPFEYTSTIGSGHNYVFGNGQVLNIGYSPNAPANPNLKWEETKTADIGFDAIVLHNLNVTFDIYQKLTQGMLEPVQLPSYAGFATAPFANIGNMENKGVELELNYNDRIGDFRYSVGGNISYNHNEVTSLGDQIQYQKTGSLQGDNSYEIGRVTPGQPYGEFYGFEELGVFHSQAEIDAYKNKSGALIQPNAKPGDFKWADINGDGKIDANDRTFLGNPLPTFTYGVNFNASYHQYDIKLFGQGVWGNKIFQAYRRLDIPTANYPIAALNAWTPSNANSNYPALTVTDPTGSGDFTNPSNFYLQNGAYFRIKTLQLGYTLPTAWLKAADIQKVRFFISSNNLLTITGYKGYDPEVGIGNNNQFGVDMGIYPQARTFMAGLDITL</sequence>
<dbReference type="Pfam" id="PF07715">
    <property type="entry name" value="Plug"/>
    <property type="match status" value="1"/>
</dbReference>
<dbReference type="InterPro" id="IPR039426">
    <property type="entry name" value="TonB-dep_rcpt-like"/>
</dbReference>
<evidence type="ECO:0000256" key="8">
    <source>
        <dbReference type="ARBA" id="ARBA00023077"/>
    </source>
</evidence>
<evidence type="ECO:0000256" key="3">
    <source>
        <dbReference type="ARBA" id="ARBA00022452"/>
    </source>
</evidence>
<evidence type="ECO:0000313" key="15">
    <source>
        <dbReference type="EMBL" id="TWJ02479.1"/>
    </source>
</evidence>
<dbReference type="PANTHER" id="PTHR30069:SF29">
    <property type="entry name" value="HEMOGLOBIN AND HEMOGLOBIN-HAPTOGLOBIN-BINDING PROTEIN 1-RELATED"/>
    <property type="match status" value="1"/>
</dbReference>
<dbReference type="InterPro" id="IPR012910">
    <property type="entry name" value="Plug_dom"/>
</dbReference>
<accession>A0A562UA39</accession>
<dbReference type="InterPro" id="IPR023997">
    <property type="entry name" value="TonB-dep_OMP_SusC/RagA_CS"/>
</dbReference>
<proteinExistence type="inferred from homology"/>
<reference evidence="15 16" key="1">
    <citation type="submission" date="2019-07" db="EMBL/GenBank/DDBJ databases">
        <title>Genomic Encyclopedia of Archaeal and Bacterial Type Strains, Phase II (KMG-II): from individual species to whole genera.</title>
        <authorList>
            <person name="Goeker M."/>
        </authorList>
    </citation>
    <scope>NUCLEOTIDE SEQUENCE [LARGE SCALE GENOMIC DNA]</scope>
    <source>
        <strain evidence="15 16">ATCC BAA-1854</strain>
    </source>
</reference>
<dbReference type="Pfam" id="PF13715">
    <property type="entry name" value="CarbopepD_reg_2"/>
    <property type="match status" value="1"/>
</dbReference>
<comment type="subcellular location">
    <subcellularLocation>
        <location evidence="1 12">Cell outer membrane</location>
        <topology evidence="1 12">Multi-pass membrane protein</topology>
    </subcellularLocation>
</comment>
<dbReference type="SUPFAM" id="SSF49464">
    <property type="entry name" value="Carboxypeptidase regulatory domain-like"/>
    <property type="match status" value="1"/>
</dbReference>
<dbReference type="InterPro" id="IPR036942">
    <property type="entry name" value="Beta-barrel_TonB_sf"/>
</dbReference>
<evidence type="ECO:0000256" key="7">
    <source>
        <dbReference type="ARBA" id="ARBA00023004"/>
    </source>
</evidence>
<dbReference type="InterPro" id="IPR011662">
    <property type="entry name" value="Secretin/TonB_short_N"/>
</dbReference>
<evidence type="ECO:0000256" key="11">
    <source>
        <dbReference type="ARBA" id="ARBA00023237"/>
    </source>
</evidence>
<keyword evidence="6" id="KW-0732">Signal</keyword>
<keyword evidence="5 12" id="KW-0812">Transmembrane</keyword>
<dbReference type="PANTHER" id="PTHR30069">
    <property type="entry name" value="TONB-DEPENDENT OUTER MEMBRANE RECEPTOR"/>
    <property type="match status" value="1"/>
</dbReference>
<name>A0A562UA39_9SPHI</name>
<keyword evidence="16" id="KW-1185">Reference proteome</keyword>
<evidence type="ECO:0000259" key="14">
    <source>
        <dbReference type="SMART" id="SM00965"/>
    </source>
</evidence>
<evidence type="ECO:0000256" key="10">
    <source>
        <dbReference type="ARBA" id="ARBA00023170"/>
    </source>
</evidence>
<evidence type="ECO:0000256" key="1">
    <source>
        <dbReference type="ARBA" id="ARBA00004571"/>
    </source>
</evidence>
<dbReference type="Gene3D" id="2.170.130.10">
    <property type="entry name" value="TonB-dependent receptor, plug domain"/>
    <property type="match status" value="1"/>
</dbReference>
<dbReference type="PROSITE" id="PS52016">
    <property type="entry name" value="TONB_DEPENDENT_REC_3"/>
    <property type="match status" value="1"/>
</dbReference>
<comment type="caution">
    <text evidence="15">The sequence shown here is derived from an EMBL/GenBank/DDBJ whole genome shotgun (WGS) entry which is preliminary data.</text>
</comment>
<keyword evidence="2 12" id="KW-0813">Transport</keyword>
<dbReference type="Gene3D" id="2.40.170.20">
    <property type="entry name" value="TonB-dependent receptor, beta-barrel domain"/>
    <property type="match status" value="1"/>
</dbReference>
<evidence type="ECO:0000313" key="16">
    <source>
        <dbReference type="Proteomes" id="UP000317010"/>
    </source>
</evidence>
<dbReference type="Gene3D" id="3.55.50.30">
    <property type="match status" value="1"/>
</dbReference>
<dbReference type="AlphaFoldDB" id="A0A562UA39"/>
<keyword evidence="9 12" id="KW-0472">Membrane</keyword>
<dbReference type="InterPro" id="IPR008969">
    <property type="entry name" value="CarboxyPept-like_regulatory"/>
</dbReference>
<dbReference type="GO" id="GO:0044718">
    <property type="term" value="P:siderophore transmembrane transport"/>
    <property type="evidence" value="ECO:0007669"/>
    <property type="project" value="TreeGrafter"/>
</dbReference>
<feature type="domain" description="Secretin/TonB short N-terminal" evidence="14">
    <location>
        <begin position="69"/>
        <end position="120"/>
    </location>
</feature>
<comment type="similarity">
    <text evidence="12 13">Belongs to the TonB-dependent receptor family.</text>
</comment>
<dbReference type="EMBL" id="VLLI01000003">
    <property type="protein sequence ID" value="TWJ02479.1"/>
    <property type="molecule type" value="Genomic_DNA"/>
</dbReference>
<keyword evidence="7" id="KW-0408">Iron</keyword>
<evidence type="ECO:0000256" key="5">
    <source>
        <dbReference type="ARBA" id="ARBA00022692"/>
    </source>
</evidence>
<dbReference type="Gene3D" id="2.60.40.1120">
    <property type="entry name" value="Carboxypeptidase-like, regulatory domain"/>
    <property type="match status" value="1"/>
</dbReference>
<evidence type="ECO:0000256" key="2">
    <source>
        <dbReference type="ARBA" id="ARBA00022448"/>
    </source>
</evidence>
<gene>
    <name evidence="15" type="ORF">JN11_01452</name>
</gene>
<keyword evidence="4" id="KW-0410">Iron transport</keyword>
<dbReference type="InterPro" id="IPR023996">
    <property type="entry name" value="TonB-dep_OMP_SusC/RagA"/>
</dbReference>
<keyword evidence="3 12" id="KW-1134">Transmembrane beta strand</keyword>
<dbReference type="NCBIfam" id="TIGR04057">
    <property type="entry name" value="SusC_RagA_signa"/>
    <property type="match status" value="1"/>
</dbReference>
<evidence type="ECO:0000256" key="6">
    <source>
        <dbReference type="ARBA" id="ARBA00022729"/>
    </source>
</evidence>
<evidence type="ECO:0000256" key="12">
    <source>
        <dbReference type="PROSITE-ProRule" id="PRU01360"/>
    </source>
</evidence>
<organism evidence="15 16">
    <name type="scientific">Mucilaginibacter frigoritolerans</name>
    <dbReference type="NCBI Taxonomy" id="652788"/>
    <lineage>
        <taxon>Bacteria</taxon>
        <taxon>Pseudomonadati</taxon>
        <taxon>Bacteroidota</taxon>
        <taxon>Sphingobacteriia</taxon>
        <taxon>Sphingobacteriales</taxon>
        <taxon>Sphingobacteriaceae</taxon>
        <taxon>Mucilaginibacter</taxon>
    </lineage>
</organism>
<keyword evidence="10" id="KW-0675">Receptor</keyword>
<dbReference type="GO" id="GO:0009279">
    <property type="term" value="C:cell outer membrane"/>
    <property type="evidence" value="ECO:0007669"/>
    <property type="project" value="UniProtKB-SubCell"/>
</dbReference>
<dbReference type="OrthoDB" id="9768177at2"/>
<dbReference type="NCBIfam" id="TIGR04056">
    <property type="entry name" value="OMP_RagA_SusC"/>
    <property type="match status" value="1"/>
</dbReference>
<dbReference type="InterPro" id="IPR000531">
    <property type="entry name" value="Beta-barrel_TonB"/>
</dbReference>
<dbReference type="SUPFAM" id="SSF56935">
    <property type="entry name" value="Porins"/>
    <property type="match status" value="1"/>
</dbReference>
<dbReference type="InterPro" id="IPR037066">
    <property type="entry name" value="Plug_dom_sf"/>
</dbReference>
<keyword evidence="4" id="KW-0406">Ion transport</keyword>
<dbReference type="Proteomes" id="UP000317010">
    <property type="component" value="Unassembled WGS sequence"/>
</dbReference>
<dbReference type="Pfam" id="PF07660">
    <property type="entry name" value="STN"/>
    <property type="match status" value="1"/>
</dbReference>
<dbReference type="SMART" id="SM00965">
    <property type="entry name" value="STN"/>
    <property type="match status" value="1"/>
</dbReference>
<evidence type="ECO:0000256" key="4">
    <source>
        <dbReference type="ARBA" id="ARBA00022496"/>
    </source>
</evidence>
<evidence type="ECO:0000256" key="9">
    <source>
        <dbReference type="ARBA" id="ARBA00023136"/>
    </source>
</evidence>
<keyword evidence="11 12" id="KW-0998">Cell outer membrane</keyword>
<dbReference type="Pfam" id="PF00593">
    <property type="entry name" value="TonB_dep_Rec_b-barrel"/>
    <property type="match status" value="1"/>
</dbReference>
<evidence type="ECO:0000256" key="13">
    <source>
        <dbReference type="RuleBase" id="RU003357"/>
    </source>
</evidence>
<keyword evidence="8 13" id="KW-0798">TonB box</keyword>
<protein>
    <submittedName>
        <fullName evidence="15">TonB-linked SusC/RagA family outer membrane protein</fullName>
    </submittedName>
</protein>
<dbReference type="GO" id="GO:0015344">
    <property type="term" value="F:siderophore uptake transmembrane transporter activity"/>
    <property type="evidence" value="ECO:0007669"/>
    <property type="project" value="TreeGrafter"/>
</dbReference>